<proteinExistence type="predicted"/>
<dbReference type="Proteomes" id="UP001548189">
    <property type="component" value="Unassembled WGS sequence"/>
</dbReference>
<dbReference type="InterPro" id="IPR041492">
    <property type="entry name" value="HAD_2"/>
</dbReference>
<accession>A0ABV2BUI9</accession>
<keyword evidence="2" id="KW-1185">Reference proteome</keyword>
<organism evidence="1 2">
    <name type="scientific">Aliikangiella maris</name>
    <dbReference type="NCBI Taxonomy" id="3162458"/>
    <lineage>
        <taxon>Bacteria</taxon>
        <taxon>Pseudomonadati</taxon>
        <taxon>Pseudomonadota</taxon>
        <taxon>Gammaproteobacteria</taxon>
        <taxon>Oceanospirillales</taxon>
        <taxon>Pleioneaceae</taxon>
        <taxon>Aliikangiella</taxon>
    </lineage>
</organism>
<dbReference type="PANTHER" id="PTHR43434">
    <property type="entry name" value="PHOSPHOGLYCOLATE PHOSPHATASE"/>
    <property type="match status" value="1"/>
</dbReference>
<dbReference type="PANTHER" id="PTHR43434:SF24">
    <property type="entry name" value="HYDROLASE-RELATED"/>
    <property type="match status" value="1"/>
</dbReference>
<evidence type="ECO:0000313" key="2">
    <source>
        <dbReference type="Proteomes" id="UP001548189"/>
    </source>
</evidence>
<dbReference type="SFLD" id="SFLDG01129">
    <property type="entry name" value="C1.5:_HAD__Beta-PGM__Phosphata"/>
    <property type="match status" value="1"/>
</dbReference>
<dbReference type="SFLD" id="SFLDS00003">
    <property type="entry name" value="Haloacid_Dehalogenase"/>
    <property type="match status" value="1"/>
</dbReference>
<dbReference type="InterPro" id="IPR050155">
    <property type="entry name" value="HAD-like_hydrolase_sf"/>
</dbReference>
<dbReference type="InterPro" id="IPR006439">
    <property type="entry name" value="HAD-SF_hydro_IA"/>
</dbReference>
<name>A0ABV2BUI9_9GAMM</name>
<dbReference type="GO" id="GO:0016787">
    <property type="term" value="F:hydrolase activity"/>
    <property type="evidence" value="ECO:0007669"/>
    <property type="project" value="UniProtKB-KW"/>
</dbReference>
<dbReference type="Gene3D" id="3.40.50.1000">
    <property type="entry name" value="HAD superfamily/HAD-like"/>
    <property type="match status" value="1"/>
</dbReference>
<dbReference type="Gene3D" id="1.10.150.240">
    <property type="entry name" value="Putative phosphatase, domain 2"/>
    <property type="match status" value="1"/>
</dbReference>
<comment type="caution">
    <text evidence="1">The sequence shown here is derived from an EMBL/GenBank/DDBJ whole genome shotgun (WGS) entry which is preliminary data.</text>
</comment>
<keyword evidence="1" id="KW-0378">Hydrolase</keyword>
<evidence type="ECO:0000313" key="1">
    <source>
        <dbReference type="EMBL" id="MET1255580.1"/>
    </source>
</evidence>
<reference evidence="1 2" key="1">
    <citation type="submission" date="2024-06" db="EMBL/GenBank/DDBJ databases">
        <authorList>
            <person name="Li F."/>
        </authorList>
    </citation>
    <scope>NUCLEOTIDE SEQUENCE [LARGE SCALE GENOMIC DNA]</scope>
    <source>
        <strain evidence="1 2">GXAS 311</strain>
    </source>
</reference>
<sequence>MSILKNKYSFVIFDWDGTLMDSTGRIISAMQATARNLEIPVPDVESVRGIIGLSMTEVIPKLFPTLTSSRTDELLSEYRYQYVESDQTPSPLFDGVKEHLDWLKQQDVKIAIATGKARAGLDRVLHEVDLHSYFDFTICADESESKPNPKMVFELLESANKSATESLLIGDSVHDISMANNANVDSVAVTSGASDFHQLDVLAPKAILENVIAIEKWFAE</sequence>
<dbReference type="InterPro" id="IPR023198">
    <property type="entry name" value="PGP-like_dom2"/>
</dbReference>
<dbReference type="InterPro" id="IPR023214">
    <property type="entry name" value="HAD_sf"/>
</dbReference>
<gene>
    <name evidence="1" type="ORF">ABVT43_10610</name>
</gene>
<dbReference type="Pfam" id="PF13419">
    <property type="entry name" value="HAD_2"/>
    <property type="match status" value="1"/>
</dbReference>
<protein>
    <submittedName>
        <fullName evidence="1">HAD-IA family hydrolase</fullName>
    </submittedName>
</protein>
<dbReference type="NCBIfam" id="TIGR01549">
    <property type="entry name" value="HAD-SF-IA-v1"/>
    <property type="match status" value="1"/>
</dbReference>
<dbReference type="InterPro" id="IPR036412">
    <property type="entry name" value="HAD-like_sf"/>
</dbReference>
<dbReference type="SFLD" id="SFLDG01135">
    <property type="entry name" value="C1.5.6:_HAD__Beta-PGM__Phospha"/>
    <property type="match status" value="1"/>
</dbReference>
<dbReference type="EMBL" id="JBEVCJ010000011">
    <property type="protein sequence ID" value="MET1255580.1"/>
    <property type="molecule type" value="Genomic_DNA"/>
</dbReference>
<dbReference type="SUPFAM" id="SSF56784">
    <property type="entry name" value="HAD-like"/>
    <property type="match status" value="1"/>
</dbReference>